<keyword evidence="1" id="KW-0479">Metal-binding</keyword>
<proteinExistence type="predicted"/>
<evidence type="ECO:0000313" key="4">
    <source>
        <dbReference type="EMBL" id="MEX3746527.1"/>
    </source>
</evidence>
<name>A0ABV3W061_9BACI</name>
<keyword evidence="5" id="KW-1185">Reference proteome</keyword>
<dbReference type="SUPFAM" id="SSF52980">
    <property type="entry name" value="Restriction endonuclease-like"/>
    <property type="match status" value="1"/>
</dbReference>
<dbReference type="EMBL" id="JBFRHK010000009">
    <property type="protein sequence ID" value="MEX3746527.1"/>
    <property type="molecule type" value="Genomic_DNA"/>
</dbReference>
<dbReference type="SMART" id="SM00910">
    <property type="entry name" value="HIRAN"/>
    <property type="match status" value="1"/>
</dbReference>
<feature type="domain" description="HIRAN" evidence="3">
    <location>
        <begin position="349"/>
        <end position="454"/>
    </location>
</feature>
<dbReference type="InterPro" id="IPR011335">
    <property type="entry name" value="Restrct_endonuc-II-like"/>
</dbReference>
<dbReference type="InterPro" id="IPR014905">
    <property type="entry name" value="HIRAN"/>
</dbReference>
<sequence>MIHIDSSDKKGVIEFSEFMRHAIGDNLKSETSALTSSFFKKTILEKDINIFKKLMKKYDVKCYKVIKDDATDIVTVRYLIQFFRHDVKSEKKFMNLNNEISEIQVGSRTQFDKVSAEDIELYKEHLIEDIKYSYFILDKIYEEDAKNIVKHITGINIEVNYVDVINEKFDINGLIYFKVPSWYIPNINNVYNILCVFLDSKINHCIYSDRDGEIRLDRLDIRTKKSDSRVSKVKFRDDLKQVFDSSWEANTARILKYLGINYEVEKTSFFVEDANFSQYYFPDLFLNDNLIIEIKGFWDNASLKKVSLFKEQYKDYKLLIIDTEMYAVLNSLYKDIIENWEDEKVVIKKEKVFVVGINRPERKVAVSKLKENDEVILVRDAENPYDSNAIAVVNQEGNQIGFIRKDWASIYADKLDMGMKYKARINKIERTVISLELERINKDENIIYDIFKSLN</sequence>
<keyword evidence="2" id="KW-0378">Hydrolase</keyword>
<comment type="caution">
    <text evidence="4">The sequence shown here is derived from an EMBL/GenBank/DDBJ whole genome shotgun (WGS) entry which is preliminary data.</text>
</comment>
<evidence type="ECO:0000259" key="3">
    <source>
        <dbReference type="SMART" id="SM00910"/>
    </source>
</evidence>
<dbReference type="RefSeq" id="WP_368637159.1">
    <property type="nucleotide sequence ID" value="NZ_JBFRHK010000009.1"/>
</dbReference>
<protein>
    <submittedName>
        <fullName evidence="4">HIRAN domain-containing protein</fullName>
    </submittedName>
</protein>
<dbReference type="Gene3D" id="3.40.91.30">
    <property type="match status" value="1"/>
</dbReference>
<accession>A0ABV3W061</accession>
<dbReference type="Proteomes" id="UP001558534">
    <property type="component" value="Unassembled WGS sequence"/>
</dbReference>
<organism evidence="4 5">
    <name type="scientific">Lysinibacillus xylanilyticus</name>
    <dbReference type="NCBI Taxonomy" id="582475"/>
    <lineage>
        <taxon>Bacteria</taxon>
        <taxon>Bacillati</taxon>
        <taxon>Bacillota</taxon>
        <taxon>Bacilli</taxon>
        <taxon>Bacillales</taxon>
        <taxon>Bacillaceae</taxon>
        <taxon>Lysinibacillus</taxon>
    </lineage>
</organism>
<evidence type="ECO:0000256" key="1">
    <source>
        <dbReference type="ARBA" id="ARBA00022723"/>
    </source>
</evidence>
<evidence type="ECO:0000313" key="5">
    <source>
        <dbReference type="Proteomes" id="UP001558534"/>
    </source>
</evidence>
<reference evidence="4 5" key="1">
    <citation type="submission" date="2024-07" db="EMBL/GenBank/DDBJ databases">
        <title>Characterization of a bacterium isolated from hydrolysated instant sea cucumber by whole-genome sequencing and metabolomics.</title>
        <authorList>
            <person name="Luo X."/>
            <person name="Zhang Z."/>
            <person name="Zheng Z."/>
            <person name="Zhang W."/>
            <person name="Ming T."/>
            <person name="Jiao L."/>
            <person name="Su X."/>
            <person name="Kong F."/>
            <person name="Xu J."/>
        </authorList>
    </citation>
    <scope>NUCLEOTIDE SEQUENCE [LARGE SCALE GENOMIC DNA]</scope>
    <source>
        <strain evidence="4 5">XL-2024</strain>
    </source>
</reference>
<evidence type="ECO:0000256" key="2">
    <source>
        <dbReference type="ARBA" id="ARBA00022801"/>
    </source>
</evidence>
<gene>
    <name evidence="4" type="ORF">AB1300_15495</name>
</gene>
<dbReference type="Pfam" id="PF08797">
    <property type="entry name" value="HIRAN"/>
    <property type="match status" value="1"/>
</dbReference>